<dbReference type="EMBL" id="ML769714">
    <property type="protein sequence ID" value="KAE9389035.1"/>
    <property type="molecule type" value="Genomic_DNA"/>
</dbReference>
<accession>A0A6A4GVF1</accession>
<dbReference type="OrthoDB" id="3221235at2759"/>
<keyword evidence="2" id="KW-1185">Reference proteome</keyword>
<organism evidence="1 2">
    <name type="scientific">Gymnopus androsaceus JB14</name>
    <dbReference type="NCBI Taxonomy" id="1447944"/>
    <lineage>
        <taxon>Eukaryota</taxon>
        <taxon>Fungi</taxon>
        <taxon>Dikarya</taxon>
        <taxon>Basidiomycota</taxon>
        <taxon>Agaricomycotina</taxon>
        <taxon>Agaricomycetes</taxon>
        <taxon>Agaricomycetidae</taxon>
        <taxon>Agaricales</taxon>
        <taxon>Marasmiineae</taxon>
        <taxon>Omphalotaceae</taxon>
        <taxon>Gymnopus</taxon>
    </lineage>
</organism>
<dbReference type="AlphaFoldDB" id="A0A6A4GVF1"/>
<name>A0A6A4GVF1_9AGAR</name>
<protein>
    <submittedName>
        <fullName evidence="1">Uncharacterized protein</fullName>
    </submittedName>
</protein>
<gene>
    <name evidence="1" type="ORF">BT96DRAFT_771444</name>
</gene>
<sequence>IFELTCQKDAKLVEIASFRNILSPIRRIPLELLSEIFQLSCAPKDGWDSNHDIVNRISVLCRVCIAWRRAALSTPQLW</sequence>
<feature type="non-terminal residue" evidence="1">
    <location>
        <position position="1"/>
    </location>
</feature>
<evidence type="ECO:0000313" key="1">
    <source>
        <dbReference type="EMBL" id="KAE9389035.1"/>
    </source>
</evidence>
<proteinExistence type="predicted"/>
<evidence type="ECO:0000313" key="2">
    <source>
        <dbReference type="Proteomes" id="UP000799118"/>
    </source>
</evidence>
<reference evidence="1" key="1">
    <citation type="journal article" date="2019" name="Environ. Microbiol.">
        <title>Fungal ecological strategies reflected in gene transcription - a case study of two litter decomposers.</title>
        <authorList>
            <person name="Barbi F."/>
            <person name="Kohler A."/>
            <person name="Barry K."/>
            <person name="Baskaran P."/>
            <person name="Daum C."/>
            <person name="Fauchery L."/>
            <person name="Ihrmark K."/>
            <person name="Kuo A."/>
            <person name="LaButti K."/>
            <person name="Lipzen A."/>
            <person name="Morin E."/>
            <person name="Grigoriev I.V."/>
            <person name="Henrissat B."/>
            <person name="Lindahl B."/>
            <person name="Martin F."/>
        </authorList>
    </citation>
    <scope>NUCLEOTIDE SEQUENCE</scope>
    <source>
        <strain evidence="1">JB14</strain>
    </source>
</reference>
<feature type="non-terminal residue" evidence="1">
    <location>
        <position position="78"/>
    </location>
</feature>
<dbReference type="Proteomes" id="UP000799118">
    <property type="component" value="Unassembled WGS sequence"/>
</dbReference>